<evidence type="ECO:0000313" key="1">
    <source>
        <dbReference type="EMBL" id="CDF04323.1"/>
    </source>
</evidence>
<sequence length="407" mass="44910">MVLARLQTFFDAGFDFFYDGFRIFRTGIIGRDDRDIGQFGPDAAHDGTLGLIAVAAAAKDGKDAVRFHSPRRFQGFLQAVRRMGIVDDDGEILTGFDEFKTARYGMEGLDGLVDGRFIDTFGMSRADGSQRIIDVEQARNVHVEMDIDEGADDVERGFFQFDFQVGPFEVGILFDAIRQDLAVAGIEDILGPGVVDVDDSRLVFLDVVGSGQALEEFSLGSDIVFHGLVEVEMVLGQVGEDSRIVFDAGDAVQSQGMARYFHDDMGHAFFLHEGQEMLEFDDIRRRVVDRQLFIVDEGMDRADDADMVAGSPQDMGDDVGRRRLAVGAGDTDHAHLLAGIIIKERNHVFQGMMNIRYLDLDRALGQIQVFRRQYGDGPFFDSLGCKSGAIDVDTGNADEEIAGFNLA</sequence>
<name>R7MX03_MEGEL</name>
<gene>
    <name evidence="1" type="ORF">BN715_00686</name>
</gene>
<dbReference type="EMBL" id="CBKE010000056">
    <property type="protein sequence ID" value="CDF04323.1"/>
    <property type="molecule type" value="Genomic_DNA"/>
</dbReference>
<proteinExistence type="predicted"/>
<dbReference type="Proteomes" id="UP000017908">
    <property type="component" value="Unassembled WGS sequence"/>
</dbReference>
<accession>R7MX03</accession>
<organism evidence="1 2">
    <name type="scientific">Megasphaera elsdenii CAG:570</name>
    <dbReference type="NCBI Taxonomy" id="1263087"/>
    <lineage>
        <taxon>Bacteria</taxon>
        <taxon>Bacillati</taxon>
        <taxon>Bacillota</taxon>
        <taxon>Negativicutes</taxon>
        <taxon>Veillonellales</taxon>
        <taxon>Veillonellaceae</taxon>
        <taxon>Megasphaera</taxon>
    </lineage>
</organism>
<evidence type="ECO:0000313" key="2">
    <source>
        <dbReference type="Proteomes" id="UP000017908"/>
    </source>
</evidence>
<reference evidence="1" key="1">
    <citation type="submission" date="2012-11" db="EMBL/GenBank/DDBJ databases">
        <title>Dependencies among metagenomic species, viruses, plasmids and units of genetic variation.</title>
        <authorList>
            <person name="Nielsen H.B."/>
            <person name="Almeida M."/>
            <person name="Juncker A.S."/>
            <person name="Rasmussen S."/>
            <person name="Li J."/>
            <person name="Sunagawa S."/>
            <person name="Plichta D."/>
            <person name="Gautier L."/>
            <person name="Le Chatelier E."/>
            <person name="Peletier E."/>
            <person name="Bonde I."/>
            <person name="Nielsen T."/>
            <person name="Manichanh C."/>
            <person name="Arumugam M."/>
            <person name="Batto J."/>
            <person name="Santos M.B.Q.D."/>
            <person name="Blom N."/>
            <person name="Borruel N."/>
            <person name="Burgdorf K.S."/>
            <person name="Boumezbeur F."/>
            <person name="Casellas F."/>
            <person name="Dore J."/>
            <person name="Guarner F."/>
            <person name="Hansen T."/>
            <person name="Hildebrand F."/>
            <person name="Kaas R.S."/>
            <person name="Kennedy S."/>
            <person name="Kristiansen K."/>
            <person name="Kultima J.R."/>
            <person name="Leonard P."/>
            <person name="Levenez F."/>
            <person name="Lund O."/>
            <person name="Moumen B."/>
            <person name="Le Paslier D."/>
            <person name="Pons N."/>
            <person name="Pedersen O."/>
            <person name="Prifti E."/>
            <person name="Qin J."/>
            <person name="Raes J."/>
            <person name="Tap J."/>
            <person name="Tims S."/>
            <person name="Ussery D.W."/>
            <person name="Yamada T."/>
            <person name="MetaHit consortium"/>
            <person name="Renault P."/>
            <person name="Sicheritz-Ponten T."/>
            <person name="Bork P."/>
            <person name="Wang J."/>
            <person name="Brunak S."/>
            <person name="Ehrlich S.D."/>
        </authorList>
    </citation>
    <scope>NUCLEOTIDE SEQUENCE [LARGE SCALE GENOMIC DNA]</scope>
</reference>
<comment type="caution">
    <text evidence="1">The sequence shown here is derived from an EMBL/GenBank/DDBJ whole genome shotgun (WGS) entry which is preliminary data.</text>
</comment>
<protein>
    <submittedName>
        <fullName evidence="1">Uncharacterized protein</fullName>
    </submittedName>
</protein>
<dbReference type="AlphaFoldDB" id="R7MX03"/>